<evidence type="ECO:0000313" key="3">
    <source>
        <dbReference type="Proteomes" id="UP001266305"/>
    </source>
</evidence>
<evidence type="ECO:0000313" key="2">
    <source>
        <dbReference type="EMBL" id="KAK2120779.1"/>
    </source>
</evidence>
<keyword evidence="3" id="KW-1185">Reference proteome</keyword>
<feature type="compositionally biased region" description="Low complexity" evidence="1">
    <location>
        <begin position="108"/>
        <end position="148"/>
    </location>
</feature>
<accession>A0ABQ9WGK5</accession>
<feature type="compositionally biased region" description="Polar residues" evidence="1">
    <location>
        <begin position="157"/>
        <end position="176"/>
    </location>
</feature>
<feature type="compositionally biased region" description="Basic residues" evidence="1">
    <location>
        <begin position="344"/>
        <end position="354"/>
    </location>
</feature>
<feature type="compositionally biased region" description="Low complexity" evidence="1">
    <location>
        <begin position="74"/>
        <end position="98"/>
    </location>
</feature>
<protein>
    <submittedName>
        <fullName evidence="2">Uncharacterized protein</fullName>
    </submittedName>
</protein>
<dbReference type="Proteomes" id="UP001266305">
    <property type="component" value="Unassembled WGS sequence"/>
</dbReference>
<dbReference type="EMBL" id="JASSZA010000001">
    <property type="protein sequence ID" value="KAK2120779.1"/>
    <property type="molecule type" value="Genomic_DNA"/>
</dbReference>
<name>A0ABQ9WGK5_SAGOE</name>
<feature type="region of interest" description="Disordered" evidence="1">
    <location>
        <begin position="1"/>
        <end position="20"/>
    </location>
</feature>
<reference evidence="2 3" key="1">
    <citation type="submission" date="2023-05" db="EMBL/GenBank/DDBJ databases">
        <title>B98-5 Cell Line De Novo Hybrid Assembly: An Optical Mapping Approach.</title>
        <authorList>
            <person name="Kananen K."/>
            <person name="Auerbach J.A."/>
            <person name="Kautto E."/>
            <person name="Blachly J.S."/>
        </authorList>
    </citation>
    <scope>NUCLEOTIDE SEQUENCE [LARGE SCALE GENOMIC DNA]</scope>
    <source>
        <strain evidence="2">B95-8</strain>
        <tissue evidence="2">Cell line</tissue>
    </source>
</reference>
<comment type="caution">
    <text evidence="2">The sequence shown here is derived from an EMBL/GenBank/DDBJ whole genome shotgun (WGS) entry which is preliminary data.</text>
</comment>
<gene>
    <name evidence="2" type="ORF">P7K49_002165</name>
</gene>
<feature type="region of interest" description="Disordered" evidence="1">
    <location>
        <begin position="27"/>
        <end position="191"/>
    </location>
</feature>
<sequence length="371" mass="38940">MHVCPQGREKTHPHPPSANHRLTEAEQGLTGHSGRANPIWTPPHTADPTSTSPHTTEPTWMSTHTTDPIRIPLHTADPTRTPPHTTDPTSTSPHTTDPIRTPPHTADPTRTPHTTYPTSTSPHTTDCIQTPPHTTDPTWTPPHTADPTQTPPHTADPTLTSPYTAEPTQMAAHNTDPTGPSLTPQTPPGPPLPPLTATQGCAGLCPSTASMGRTPGGDGENGWSPIMMTWTLRTHLSVPLGQSGASPPPERRRAAPKACSGLQQEAAKSCQRGPGRGLRWAPFEQPALILSAGLILKEGKGSAVAGLGAVQPSCPGSRPYWAGLKPATQPPGGDAFPLSPASPKAKRQAARVHTRFTPQEPASVPSSACAS</sequence>
<proteinExistence type="predicted"/>
<feature type="compositionally biased region" description="Low complexity" evidence="1">
    <location>
        <begin position="48"/>
        <end position="59"/>
    </location>
</feature>
<feature type="region of interest" description="Disordered" evidence="1">
    <location>
        <begin position="324"/>
        <end position="371"/>
    </location>
</feature>
<organism evidence="2 3">
    <name type="scientific">Saguinus oedipus</name>
    <name type="common">Cotton-top tamarin</name>
    <name type="synonym">Oedipomidas oedipus</name>
    <dbReference type="NCBI Taxonomy" id="9490"/>
    <lineage>
        <taxon>Eukaryota</taxon>
        <taxon>Metazoa</taxon>
        <taxon>Chordata</taxon>
        <taxon>Craniata</taxon>
        <taxon>Vertebrata</taxon>
        <taxon>Euteleostomi</taxon>
        <taxon>Mammalia</taxon>
        <taxon>Eutheria</taxon>
        <taxon>Euarchontoglires</taxon>
        <taxon>Primates</taxon>
        <taxon>Haplorrhini</taxon>
        <taxon>Platyrrhini</taxon>
        <taxon>Cebidae</taxon>
        <taxon>Callitrichinae</taxon>
        <taxon>Saguinus</taxon>
    </lineage>
</organism>
<evidence type="ECO:0000256" key="1">
    <source>
        <dbReference type="SAM" id="MobiDB-lite"/>
    </source>
</evidence>